<dbReference type="EMBL" id="CACRZD030000016">
    <property type="protein sequence ID" value="CAA6672409.1"/>
    <property type="molecule type" value="Genomic_DNA"/>
</dbReference>
<evidence type="ECO:0000313" key="2">
    <source>
        <dbReference type="Proteomes" id="UP001189122"/>
    </source>
</evidence>
<dbReference type="Proteomes" id="UP001189122">
    <property type="component" value="Unassembled WGS sequence"/>
</dbReference>
<reference evidence="1 2" key="1">
    <citation type="submission" date="2019-12" db="EMBL/GenBank/DDBJ databases">
        <authorList>
            <person name="Scholz U."/>
            <person name="Mascher M."/>
            <person name="Fiebig A."/>
        </authorList>
    </citation>
    <scope>NUCLEOTIDE SEQUENCE</scope>
</reference>
<accession>A0A7I8JQE8</accession>
<proteinExistence type="predicted"/>
<organism evidence="1">
    <name type="scientific">Spirodela intermedia</name>
    <name type="common">Intermediate duckweed</name>
    <dbReference type="NCBI Taxonomy" id="51605"/>
    <lineage>
        <taxon>Eukaryota</taxon>
        <taxon>Viridiplantae</taxon>
        <taxon>Streptophyta</taxon>
        <taxon>Embryophyta</taxon>
        <taxon>Tracheophyta</taxon>
        <taxon>Spermatophyta</taxon>
        <taxon>Magnoliopsida</taxon>
        <taxon>Liliopsida</taxon>
        <taxon>Araceae</taxon>
        <taxon>Lemnoideae</taxon>
        <taxon>Spirodela</taxon>
    </lineage>
</organism>
<name>A0A7I8JQE8_SPIIN</name>
<gene>
    <name evidence="1" type="ORF">SI7747_16018820</name>
</gene>
<protein>
    <submittedName>
        <fullName evidence="1">Uncharacterized protein</fullName>
    </submittedName>
</protein>
<keyword evidence="2" id="KW-1185">Reference proteome</keyword>
<dbReference type="AlphaFoldDB" id="A0A7I8JQE8"/>
<sequence length="64" mass="7258">MDNFDVIFGANFATTAKAGIFLHYNDVLICRGKHSCFRGHPQNSPARAPYKMPLAHLELRKQLE</sequence>
<evidence type="ECO:0000313" key="1">
    <source>
        <dbReference type="EMBL" id="CAA2633290.1"/>
    </source>
</evidence>
<dbReference type="EMBL" id="LR743603">
    <property type="protein sequence ID" value="CAA2633290.1"/>
    <property type="molecule type" value="Genomic_DNA"/>
</dbReference>